<organism evidence="3 4">
    <name type="scientific">Humicola insolens</name>
    <name type="common">Soft-rot fungus</name>
    <dbReference type="NCBI Taxonomy" id="85995"/>
    <lineage>
        <taxon>Eukaryota</taxon>
        <taxon>Fungi</taxon>
        <taxon>Dikarya</taxon>
        <taxon>Ascomycota</taxon>
        <taxon>Pezizomycotina</taxon>
        <taxon>Sordariomycetes</taxon>
        <taxon>Sordariomycetidae</taxon>
        <taxon>Sordariales</taxon>
        <taxon>Chaetomiaceae</taxon>
        <taxon>Mycothermus</taxon>
    </lineage>
</organism>
<feature type="region of interest" description="Disordered" evidence="2">
    <location>
        <begin position="865"/>
        <end position="939"/>
    </location>
</feature>
<protein>
    <recommendedName>
        <fullName evidence="5">Tuberous sclerosis 1</fullName>
    </recommendedName>
</protein>
<sequence>MASSGSSRELSRTLNSFLHSPTLPLPSEIYAVITAYIEKHDKPDDAASDRLDDELVALWEKVVQDHPERYAAFLCVLKELRPALRTPARTFKWWDRLLDPVLEHVTSERGLAREVMDHTIDLVAADELNDPTAWSEQGVVPLVSRLIDRWVDMVESPPDMRPSIELKQMMAKDALLAFGRRDPKGFMTAVNAFVVDRDHRNSALSLLCSFLASGPPHLHLIQETPLFGSILQSLQRDESTTTVNLALMALVMILPFIPSSLVPLLPTLFTIYGRLLFWDRDSYFTKQNTEMGATRTGGGIPWKTALLAPDKDGHSIEYLAEYFTMLYGLYPLNFVDYIRKPHRYLRHAGVVDDMDLPVDEMRDRSERFRKRHLLHPNFIHLTIESEKTDMNRWVKSEADEVLADCMALLIDRGSSFPHVESAPLGRPVSVPVEALDSEGAESALLGQTADVDELHPPAAGAAEEPMAADTADSQGVSVAPPPLESPPASTRDAAPSIRSFQSGLQQPSLPSDSVPSLVLLSGPKEHVGEKGTEPAVASGETGLQRGSVTGADEQLAVMLLQRERLKLMNDLQYERFIKEQHMIHMGELRRRQMRVSATEAETQNLIMANRSLRQRLDEAKRGEAQIKKESDHRRSISKKWENDLSNKLRALRDEQRTWSAETSALAQRLREAQAECDKLRAMVVEAEQKQRRAEQDLEAADINAAVVEKLRGEIARLSASEREFQGKEAKLEMAMQEATLAEARARELEREVVAREEELRKVEGHYKAQIEELQGQVARAEQEQQRLQRRKLGDETEARLERVLSAGRSKYAALQKQYDALARKCTALEEELLDLRCRLEQQQAAVVREDQGLLGVQHCRPGSWDAKAEGHAGEGGSGPVATDGPADSGPDKTVSPHAERFPGRGEEGQGASRKDRKDKKKDEGKDKKPITMRAIRGFI</sequence>
<dbReference type="PANTHER" id="PTHR15154">
    <property type="entry name" value="HAMARTIN"/>
    <property type="match status" value="1"/>
</dbReference>
<feature type="coiled-coil region" evidence="1">
    <location>
        <begin position="662"/>
        <end position="845"/>
    </location>
</feature>
<evidence type="ECO:0000256" key="1">
    <source>
        <dbReference type="SAM" id="Coils"/>
    </source>
</evidence>
<keyword evidence="4" id="KW-1185">Reference proteome</keyword>
<feature type="region of interest" description="Disordered" evidence="2">
    <location>
        <begin position="461"/>
        <end position="545"/>
    </location>
</feature>
<feature type="compositionally biased region" description="Low complexity" evidence="2">
    <location>
        <begin position="461"/>
        <end position="471"/>
    </location>
</feature>
<evidence type="ECO:0000313" key="3">
    <source>
        <dbReference type="EMBL" id="KAL1839053.1"/>
    </source>
</evidence>
<accession>A0ABR3VBF8</accession>
<feature type="compositionally biased region" description="Basic and acidic residues" evidence="2">
    <location>
        <begin position="523"/>
        <end position="532"/>
    </location>
</feature>
<gene>
    <name evidence="3" type="ORF">VTJ49DRAFT_1917</name>
</gene>
<dbReference type="SUPFAM" id="SSF48371">
    <property type="entry name" value="ARM repeat"/>
    <property type="match status" value="1"/>
</dbReference>
<name>A0ABR3VBF8_HUMIN</name>
<dbReference type="PANTHER" id="PTHR15154:SF2">
    <property type="entry name" value="HAMARTIN"/>
    <property type="match status" value="1"/>
</dbReference>
<dbReference type="Pfam" id="PF04388">
    <property type="entry name" value="Hamartin"/>
    <property type="match status" value="1"/>
</dbReference>
<comment type="caution">
    <text evidence="3">The sequence shown here is derived from an EMBL/GenBank/DDBJ whole genome shotgun (WGS) entry which is preliminary data.</text>
</comment>
<dbReference type="InterPro" id="IPR007483">
    <property type="entry name" value="Hamartin"/>
</dbReference>
<feature type="compositionally biased region" description="Basic and acidic residues" evidence="2">
    <location>
        <begin position="897"/>
        <end position="929"/>
    </location>
</feature>
<dbReference type="Proteomes" id="UP001583172">
    <property type="component" value="Unassembled WGS sequence"/>
</dbReference>
<evidence type="ECO:0000256" key="2">
    <source>
        <dbReference type="SAM" id="MobiDB-lite"/>
    </source>
</evidence>
<reference evidence="3 4" key="1">
    <citation type="journal article" date="2024" name="Commun. Biol.">
        <title>Comparative genomic analysis of thermophilic fungi reveals convergent evolutionary adaptations and gene losses.</title>
        <authorList>
            <person name="Steindorff A.S."/>
            <person name="Aguilar-Pontes M.V."/>
            <person name="Robinson A.J."/>
            <person name="Andreopoulos B."/>
            <person name="LaButti K."/>
            <person name="Kuo A."/>
            <person name="Mondo S."/>
            <person name="Riley R."/>
            <person name="Otillar R."/>
            <person name="Haridas S."/>
            <person name="Lipzen A."/>
            <person name="Grimwood J."/>
            <person name="Schmutz J."/>
            <person name="Clum A."/>
            <person name="Reid I.D."/>
            <person name="Moisan M.C."/>
            <person name="Butler G."/>
            <person name="Nguyen T.T.M."/>
            <person name="Dewar K."/>
            <person name="Conant G."/>
            <person name="Drula E."/>
            <person name="Henrissat B."/>
            <person name="Hansel C."/>
            <person name="Singer S."/>
            <person name="Hutchinson M.I."/>
            <person name="de Vries R.P."/>
            <person name="Natvig D.O."/>
            <person name="Powell A.J."/>
            <person name="Tsang A."/>
            <person name="Grigoriev I.V."/>
        </authorList>
    </citation>
    <scope>NUCLEOTIDE SEQUENCE [LARGE SCALE GENOMIC DNA]</scope>
    <source>
        <strain evidence="3 4">CBS 620.91</strain>
    </source>
</reference>
<proteinExistence type="predicted"/>
<dbReference type="InterPro" id="IPR016024">
    <property type="entry name" value="ARM-type_fold"/>
</dbReference>
<feature type="compositionally biased region" description="Low complexity" evidence="2">
    <location>
        <begin position="504"/>
        <end position="521"/>
    </location>
</feature>
<evidence type="ECO:0000313" key="4">
    <source>
        <dbReference type="Proteomes" id="UP001583172"/>
    </source>
</evidence>
<evidence type="ECO:0008006" key="5">
    <source>
        <dbReference type="Google" id="ProtNLM"/>
    </source>
</evidence>
<keyword evidence="1" id="KW-0175">Coiled coil</keyword>
<dbReference type="EMBL" id="JAZGSY010000178">
    <property type="protein sequence ID" value="KAL1839053.1"/>
    <property type="molecule type" value="Genomic_DNA"/>
</dbReference>